<feature type="transmembrane region" description="Helical" evidence="8">
    <location>
        <begin position="404"/>
        <end position="426"/>
    </location>
</feature>
<feature type="transmembrane region" description="Helical" evidence="8">
    <location>
        <begin position="669"/>
        <end position="690"/>
    </location>
</feature>
<keyword evidence="4 9" id="KW-0732">Signal</keyword>
<evidence type="ECO:0000313" key="10">
    <source>
        <dbReference type="EMBL" id="KAL0272189.1"/>
    </source>
</evidence>
<evidence type="ECO:0000256" key="4">
    <source>
        <dbReference type="ARBA" id="ARBA00022729"/>
    </source>
</evidence>
<evidence type="ECO:0000256" key="3">
    <source>
        <dbReference type="ARBA" id="ARBA00022692"/>
    </source>
</evidence>
<gene>
    <name evidence="10" type="ORF">PYX00_005265</name>
</gene>
<proteinExistence type="inferred from homology"/>
<evidence type="ECO:0000256" key="5">
    <source>
        <dbReference type="ARBA" id="ARBA00022989"/>
    </source>
</evidence>
<dbReference type="EMBL" id="JARGDH010000003">
    <property type="protein sequence ID" value="KAL0272189.1"/>
    <property type="molecule type" value="Genomic_DNA"/>
</dbReference>
<sequence length="786" mass="89701">MTPHILFFTLFTSVIAGFSITPIVKELGLRQNKTFTFNKEVEYIVPVIGIPHDIAKQPVRIHIQCQNCDVINPAFITARQEQSVSSFELPISKQLANHQEVLYNETERTLCPYERLGEGKKKGKHLVLSLSTSNPKNVSVSLSVDYDKDFILRLNENKTFTITPSISRFFLYEFPSNNPQLSSVVLKVESKFNECMIMSIQNVSCPIEDTGLAYHKGYFQTVTQLGALTIKRDHFNNGFYAVFSMCADESTCSGPDLVGNERSKIVVLSLETSISSIDILKAVGITAGILLGFFIVMIIITHAIFMRASVHVVTLEEPIIEPSNTIDTCEPSTSCVPYEYNRSPIITHPDSNDTASIRTDSSLDETDVDILQPFTDKNLIRSKAALFVSDLARKTPLVLEKKSVLYFWNLMTVAIFYGLPAAQLVVTYQFDRNESGNVDICYYNFLCSHPLGYFNDFNHFISNIGYLWNGILFYIITKRKESVYRKMVSQNKNLEKNYGLPQHFGLFHAMATSLFIEGVLSACYHICPNIYNFQFDVSFMYVIGTLCMIKLYQSRHPDVNATAYSTFFVIAFVLFLSICGMFVNTPMFWFVFTTVHISTVLYLSTQIYYIGKLNFGIKACARYLKETRFTDLLFSKPIYPTRFCLIFMINICNLIIAICALLIGVKDVASYLLVIFIANLMLYTTFYIIMKIVSGEKILLQTILYIILSIICWCAALYYFFNKTISWKKPPSESRMYNKPCALFGFYDNHDIWHFLSSSGLFFSFLMLLTLDDDLIFTHRSKIPVF</sequence>
<feature type="transmembrane region" description="Helical" evidence="8">
    <location>
        <begin position="752"/>
        <end position="771"/>
    </location>
</feature>
<keyword evidence="6 8" id="KW-0472">Membrane</keyword>
<dbReference type="InterPro" id="IPR025958">
    <property type="entry name" value="SID1_TM_fam"/>
</dbReference>
<evidence type="ECO:0000256" key="7">
    <source>
        <dbReference type="ARBA" id="ARBA00023180"/>
    </source>
</evidence>
<name>A0AAW2HQI6_9NEOP</name>
<reference evidence="10" key="1">
    <citation type="journal article" date="2024" name="Gigascience">
        <title>Chromosome-level genome of the poultry shaft louse Menopon gallinae provides insight into the host-switching and adaptive evolution of parasitic lice.</title>
        <authorList>
            <person name="Xu Y."/>
            <person name="Ma L."/>
            <person name="Liu S."/>
            <person name="Liang Y."/>
            <person name="Liu Q."/>
            <person name="He Z."/>
            <person name="Tian L."/>
            <person name="Duan Y."/>
            <person name="Cai W."/>
            <person name="Li H."/>
            <person name="Song F."/>
        </authorList>
    </citation>
    <scope>NUCLEOTIDE SEQUENCE</scope>
    <source>
        <strain evidence="10">Cailab_2023a</strain>
    </source>
</reference>
<feature type="transmembrane region" description="Helical" evidence="8">
    <location>
        <begin position="564"/>
        <end position="583"/>
    </location>
</feature>
<comment type="caution">
    <text evidence="10">The sequence shown here is derived from an EMBL/GenBank/DDBJ whole genome shotgun (WGS) entry which is preliminary data.</text>
</comment>
<evidence type="ECO:0000256" key="1">
    <source>
        <dbReference type="ARBA" id="ARBA00004141"/>
    </source>
</evidence>
<evidence type="ECO:0000256" key="6">
    <source>
        <dbReference type="ARBA" id="ARBA00023136"/>
    </source>
</evidence>
<dbReference type="Pfam" id="PF13965">
    <property type="entry name" value="SID-1_RNA_chan"/>
    <property type="match status" value="1"/>
</dbReference>
<evidence type="ECO:0000256" key="2">
    <source>
        <dbReference type="ARBA" id="ARBA00006618"/>
    </source>
</evidence>
<evidence type="ECO:0000256" key="8">
    <source>
        <dbReference type="SAM" id="Phobius"/>
    </source>
</evidence>
<dbReference type="GO" id="GO:0003725">
    <property type="term" value="F:double-stranded RNA binding"/>
    <property type="evidence" value="ECO:0007669"/>
    <property type="project" value="TreeGrafter"/>
</dbReference>
<feature type="transmembrane region" description="Helical" evidence="8">
    <location>
        <begin position="506"/>
        <end position="527"/>
    </location>
</feature>
<comment type="similarity">
    <text evidence="2">Belongs to the SID1 family.</text>
</comment>
<dbReference type="GO" id="GO:0005886">
    <property type="term" value="C:plasma membrane"/>
    <property type="evidence" value="ECO:0007669"/>
    <property type="project" value="TreeGrafter"/>
</dbReference>
<feature type="transmembrane region" description="Helical" evidence="8">
    <location>
        <begin position="643"/>
        <end position="663"/>
    </location>
</feature>
<dbReference type="GO" id="GO:0005764">
    <property type="term" value="C:lysosome"/>
    <property type="evidence" value="ECO:0007669"/>
    <property type="project" value="TreeGrafter"/>
</dbReference>
<feature type="transmembrane region" description="Helical" evidence="8">
    <location>
        <begin position="702"/>
        <end position="721"/>
    </location>
</feature>
<dbReference type="GO" id="GO:0051033">
    <property type="term" value="F:RNA transmembrane transporter activity"/>
    <property type="evidence" value="ECO:0007669"/>
    <property type="project" value="TreeGrafter"/>
</dbReference>
<dbReference type="AlphaFoldDB" id="A0AAW2HQI6"/>
<comment type="subcellular location">
    <subcellularLocation>
        <location evidence="1">Membrane</location>
        <topology evidence="1">Multi-pass membrane protein</topology>
    </subcellularLocation>
</comment>
<feature type="signal peptide" evidence="9">
    <location>
        <begin position="1"/>
        <end position="16"/>
    </location>
</feature>
<protein>
    <submittedName>
        <fullName evidence="10">Uncharacterized protein</fullName>
    </submittedName>
</protein>
<feature type="chain" id="PRO_5043621100" evidence="9">
    <location>
        <begin position="17"/>
        <end position="786"/>
    </location>
</feature>
<keyword evidence="3 8" id="KW-0812">Transmembrane</keyword>
<feature type="transmembrane region" description="Helical" evidence="8">
    <location>
        <begin position="282"/>
        <end position="305"/>
    </location>
</feature>
<feature type="transmembrane region" description="Helical" evidence="8">
    <location>
        <begin position="589"/>
        <end position="609"/>
    </location>
</feature>
<keyword evidence="7" id="KW-0325">Glycoprotein</keyword>
<keyword evidence="5 8" id="KW-1133">Transmembrane helix</keyword>
<dbReference type="PANTHER" id="PTHR12185:SF14">
    <property type="entry name" value="CHOLESTEROL UPTAKE PROTEIN 1"/>
    <property type="match status" value="1"/>
</dbReference>
<organism evidence="10">
    <name type="scientific">Menopon gallinae</name>
    <name type="common">poultry shaft louse</name>
    <dbReference type="NCBI Taxonomy" id="328185"/>
    <lineage>
        <taxon>Eukaryota</taxon>
        <taxon>Metazoa</taxon>
        <taxon>Ecdysozoa</taxon>
        <taxon>Arthropoda</taxon>
        <taxon>Hexapoda</taxon>
        <taxon>Insecta</taxon>
        <taxon>Pterygota</taxon>
        <taxon>Neoptera</taxon>
        <taxon>Paraneoptera</taxon>
        <taxon>Psocodea</taxon>
        <taxon>Troctomorpha</taxon>
        <taxon>Phthiraptera</taxon>
        <taxon>Amblycera</taxon>
        <taxon>Menoponidae</taxon>
        <taxon>Menopon</taxon>
    </lineage>
</organism>
<feature type="transmembrane region" description="Helical" evidence="8">
    <location>
        <begin position="460"/>
        <end position="477"/>
    </location>
</feature>
<evidence type="ECO:0000256" key="9">
    <source>
        <dbReference type="SAM" id="SignalP"/>
    </source>
</evidence>
<accession>A0AAW2HQI6</accession>
<dbReference type="PANTHER" id="PTHR12185">
    <property type="entry name" value="SID1 TRANSMEMBRANE FAMILY MEMEBER"/>
    <property type="match status" value="1"/>
</dbReference>